<accession>A0ABT9HZT7</accession>
<keyword evidence="2" id="KW-1185">Reference proteome</keyword>
<organism evidence="1 2">
    <name type="scientific">Rheinheimera baltica</name>
    <dbReference type="NCBI Taxonomy" id="67576"/>
    <lineage>
        <taxon>Bacteria</taxon>
        <taxon>Pseudomonadati</taxon>
        <taxon>Pseudomonadota</taxon>
        <taxon>Gammaproteobacteria</taxon>
        <taxon>Chromatiales</taxon>
        <taxon>Chromatiaceae</taxon>
        <taxon>Rheinheimera</taxon>
    </lineage>
</organism>
<reference evidence="1 2" key="1">
    <citation type="submission" date="2022-11" db="EMBL/GenBank/DDBJ databases">
        <title>Viruses from the air-sea interface of a natural surface slick.</title>
        <authorList>
            <person name="Rahlff J."/>
            <person name="Holmfeldt K."/>
        </authorList>
    </citation>
    <scope>NUCLEOTIDE SEQUENCE [LARGE SCALE GENOMIC DNA]</scope>
    <source>
        <strain evidence="1 2">SMS4</strain>
    </source>
</reference>
<dbReference type="PANTHER" id="PTHR33973:SF4">
    <property type="entry name" value="OS07G0153300 PROTEIN"/>
    <property type="match status" value="1"/>
</dbReference>
<sequence length="249" mass="29364">MQSGHAVYQGEVGHLRLLPREHGFSYPLAYYWLDSAALTRTALAHNGIQLERFGALSYRRKDYLTGASNIADAVRDKVKLLGGEKLISQIYLLTPLANWGLYFSPITLYYCYDAQNNFCYLLAEVTNTPWNERHYYLQKIQPEQQHYQHQKAFHVSPFNPMDMQYHWQISSPDDSLLCSIRNTQADKHIFSAWITLKRHSLTKQWRKRWLIRQPWQNVQVLLRIYWHALKLLVKRIPVHAHPKTKDTNA</sequence>
<dbReference type="Proteomes" id="UP001231109">
    <property type="component" value="Unassembled WGS sequence"/>
</dbReference>
<dbReference type="PANTHER" id="PTHR33973">
    <property type="entry name" value="OS07G0153300 PROTEIN"/>
    <property type="match status" value="1"/>
</dbReference>
<evidence type="ECO:0000313" key="2">
    <source>
        <dbReference type="Proteomes" id="UP001231109"/>
    </source>
</evidence>
<dbReference type="Pfam" id="PF07103">
    <property type="entry name" value="DUF1365"/>
    <property type="match status" value="1"/>
</dbReference>
<evidence type="ECO:0000313" key="1">
    <source>
        <dbReference type="EMBL" id="MDP5136335.1"/>
    </source>
</evidence>
<protein>
    <submittedName>
        <fullName evidence="1">DUF1365 domain-containing protein</fullName>
    </submittedName>
</protein>
<name>A0ABT9HZT7_9GAMM</name>
<dbReference type="RefSeq" id="WP_027671133.1">
    <property type="nucleotide sequence ID" value="NZ_JAPJDZ010000022.1"/>
</dbReference>
<gene>
    <name evidence="1" type="ORF">ORJ04_10275</name>
</gene>
<proteinExistence type="predicted"/>
<dbReference type="EMBL" id="JAPJDZ010000022">
    <property type="protein sequence ID" value="MDP5136335.1"/>
    <property type="molecule type" value="Genomic_DNA"/>
</dbReference>
<comment type="caution">
    <text evidence="1">The sequence shown here is derived from an EMBL/GenBank/DDBJ whole genome shotgun (WGS) entry which is preliminary data.</text>
</comment>
<dbReference type="InterPro" id="IPR010775">
    <property type="entry name" value="DUF1365"/>
</dbReference>